<dbReference type="CDD" id="cd00158">
    <property type="entry name" value="RHOD"/>
    <property type="match status" value="1"/>
</dbReference>
<organism evidence="2 3">
    <name type="scientific">Pseudonocardia bannensis</name>
    <dbReference type="NCBI Taxonomy" id="630973"/>
    <lineage>
        <taxon>Bacteria</taxon>
        <taxon>Bacillati</taxon>
        <taxon>Actinomycetota</taxon>
        <taxon>Actinomycetes</taxon>
        <taxon>Pseudonocardiales</taxon>
        <taxon>Pseudonocardiaceae</taxon>
        <taxon>Pseudonocardia</taxon>
    </lineage>
</organism>
<evidence type="ECO:0000313" key="3">
    <source>
        <dbReference type="Proteomes" id="UP000586918"/>
    </source>
</evidence>
<dbReference type="EMBL" id="JAAXKZ010000156">
    <property type="protein sequence ID" value="NMH95114.1"/>
    <property type="molecule type" value="Genomic_DNA"/>
</dbReference>
<dbReference type="InterPro" id="IPR050229">
    <property type="entry name" value="GlpE_sulfurtransferase"/>
</dbReference>
<dbReference type="Gene3D" id="3.40.250.10">
    <property type="entry name" value="Rhodanese-like domain"/>
    <property type="match status" value="1"/>
</dbReference>
<dbReference type="PROSITE" id="PS50206">
    <property type="entry name" value="RHODANESE_3"/>
    <property type="match status" value="1"/>
</dbReference>
<reference evidence="2 3" key="1">
    <citation type="submission" date="2020-04" db="EMBL/GenBank/DDBJ databases">
        <authorList>
            <person name="Klaysubun C."/>
            <person name="Duangmal K."/>
            <person name="Lipun K."/>
        </authorList>
    </citation>
    <scope>NUCLEOTIDE SEQUENCE [LARGE SCALE GENOMIC DNA]</scope>
    <source>
        <strain evidence="2 3">DSM 45300</strain>
    </source>
</reference>
<dbReference type="RefSeq" id="WP_169415780.1">
    <property type="nucleotide sequence ID" value="NZ_JAAXKZ010000156.1"/>
</dbReference>
<gene>
    <name evidence="2" type="ORF">HF519_26860</name>
</gene>
<dbReference type="SUPFAM" id="SSF52821">
    <property type="entry name" value="Rhodanese/Cell cycle control phosphatase"/>
    <property type="match status" value="1"/>
</dbReference>
<dbReference type="PANTHER" id="PTHR43031:SF1">
    <property type="entry name" value="PYRIDINE NUCLEOTIDE-DISULPHIDE OXIDOREDUCTASE"/>
    <property type="match status" value="1"/>
</dbReference>
<comment type="caution">
    <text evidence="2">The sequence shown here is derived from an EMBL/GenBank/DDBJ whole genome shotgun (WGS) entry which is preliminary data.</text>
</comment>
<evidence type="ECO:0000313" key="2">
    <source>
        <dbReference type="EMBL" id="NMH95114.1"/>
    </source>
</evidence>
<feature type="domain" description="Rhodanese" evidence="1">
    <location>
        <begin position="14"/>
        <end position="101"/>
    </location>
</feature>
<dbReference type="InterPro" id="IPR036873">
    <property type="entry name" value="Rhodanese-like_dom_sf"/>
</dbReference>
<sequence length="107" mass="11013">MVPEIDLQRLATAGADGAVVIDVRNPDEYATGRVPGARLVPLPALAGRLSELPADGPVYVICQAGGRSTEATALLRRAGIDAYSVIGGTAAWTAAGRPVETDASEER</sequence>
<keyword evidence="3" id="KW-1185">Reference proteome</keyword>
<protein>
    <submittedName>
        <fullName evidence="2">Rhodanese-like domain-containing protein</fullName>
    </submittedName>
</protein>
<name>A0A848DSA1_9PSEU</name>
<dbReference type="PANTHER" id="PTHR43031">
    <property type="entry name" value="FAD-DEPENDENT OXIDOREDUCTASE"/>
    <property type="match status" value="1"/>
</dbReference>
<dbReference type="SMART" id="SM00450">
    <property type="entry name" value="RHOD"/>
    <property type="match status" value="1"/>
</dbReference>
<evidence type="ECO:0000259" key="1">
    <source>
        <dbReference type="PROSITE" id="PS50206"/>
    </source>
</evidence>
<dbReference type="Proteomes" id="UP000586918">
    <property type="component" value="Unassembled WGS sequence"/>
</dbReference>
<accession>A0A848DSA1</accession>
<dbReference type="AlphaFoldDB" id="A0A848DSA1"/>
<dbReference type="Pfam" id="PF00581">
    <property type="entry name" value="Rhodanese"/>
    <property type="match status" value="1"/>
</dbReference>
<dbReference type="InterPro" id="IPR001763">
    <property type="entry name" value="Rhodanese-like_dom"/>
</dbReference>
<proteinExistence type="predicted"/>